<proteinExistence type="predicted"/>
<dbReference type="AlphaFoldDB" id="A0A2S5KXB9"/>
<evidence type="ECO:0000313" key="1">
    <source>
        <dbReference type="EMBL" id="PPC79355.1"/>
    </source>
</evidence>
<name>A0A2S5KXB9_9PROT</name>
<comment type="caution">
    <text evidence="1">The sequence shown here is derived from an EMBL/GenBank/DDBJ whole genome shotgun (WGS) entry which is preliminary data.</text>
</comment>
<reference evidence="1 2" key="1">
    <citation type="submission" date="2018-02" db="EMBL/GenBank/DDBJ databases">
        <title>novel marine gammaproteobacteria from coastal saline agro ecosystem.</title>
        <authorList>
            <person name="Krishnan R."/>
            <person name="Ramesh Kumar N."/>
        </authorList>
    </citation>
    <scope>NUCLEOTIDE SEQUENCE [LARGE SCALE GENOMIC DNA]</scope>
    <source>
        <strain evidence="1 2">228</strain>
    </source>
</reference>
<dbReference type="EMBL" id="PRLP01000001">
    <property type="protein sequence ID" value="PPC79355.1"/>
    <property type="molecule type" value="Genomic_DNA"/>
</dbReference>
<organism evidence="1 2">
    <name type="scientific">Proteobacteria bacterium 228</name>
    <dbReference type="NCBI Taxonomy" id="2083153"/>
    <lineage>
        <taxon>Bacteria</taxon>
        <taxon>Pseudomonadati</taxon>
        <taxon>Pseudomonadota</taxon>
    </lineage>
</organism>
<dbReference type="OrthoDB" id="9342731at2"/>
<gene>
    <name evidence="1" type="ORF">C4K68_00085</name>
</gene>
<evidence type="ECO:0000313" key="2">
    <source>
        <dbReference type="Proteomes" id="UP000238196"/>
    </source>
</evidence>
<protein>
    <submittedName>
        <fullName evidence="1">Uncharacterized protein</fullName>
    </submittedName>
</protein>
<dbReference type="Proteomes" id="UP000238196">
    <property type="component" value="Unassembled WGS sequence"/>
</dbReference>
<sequence>MKDDIKNLSVVELLDRVDLSHYDKTEIIRLRAEVERAEFVAACITGFVNKVKALFVSKKDELSVAGARHA</sequence>
<accession>A0A2S5KXB9</accession>